<dbReference type="EMBL" id="JBHSDU010000002">
    <property type="protein sequence ID" value="MFC4308498.1"/>
    <property type="molecule type" value="Genomic_DNA"/>
</dbReference>
<sequence>MNLMTWLRAHQRALLFLCALLTLGGVASVFRLPVALFPDVQFPRVVVSFDAGDRPAEQMMLQVTRPAEEAVRRVPGVRDVRSATTRGTADVSVSFDWGTDMRRAALELSSAVSQVLPTMPVGTTIDLRRMDPTVFPILAYSITSNSILLPKLTDFASYQLRPMLSAVASVANVSVIGGAQEEFHVDVDPLKLHHFGIPLQDVVKAVSAANVVSAVGRLEDHYKLFLVIGNTQLQSEQSIADVAVKSVGNAIVRVRDVGSVSRATEPNWTSVTADGHEAVLLNIYQQPDGNTVQIADSVKQLLDDYRSQLPAGVSLANWYDQSDLIQSSASSVRDAILIGVILAGAVLFLFLRNARIMLVTLIIVPCVIAISVLLMNVWGMTFNIMTLGGIAAAVGLIIDDIIVMLEHLFRRIEESGAADLRARIDAATHEFARPLMSSSAATLVIFAPLAFLSGITGAFFKALSLTMVIGLTVSFAATWFIVPLISEQLLKGSAVQQRHNAGLGDRYDKLLSAALTRPKLVLLGVLPLLIVGGLAYTGVGSGFMPSVDEGGFVLDFRSPPGTSLTESQRLLAQVEQILRDNPNVDTYSRRAGIQLGGGITEAFEGDFFVRLKATDREPIEDVMDDIRSQLEATVPGLEVELLQLMEDLIGDLTSVPQPIEIKLYSDDATALASTAKSVAAAIAKIDGVVDINNGINPAGDAIEVNVDRAAAAFLGLDADTVTKAVSDALAGSVATQIPTGPKMIGVRVWLPANARDMEQKLAKLPISAPDGRIVTLDRVASLQTVSGQPQIARENLKRMNAVTARISGRDLGSTIADLQQTLKQPGLLPPGMYYRLGGLYQQQQIAFHGLVIVLLAAIALVYLLLLFVFESFLTAAVILAMPLLSLPAVFLGLWVTGIELNISAMMGLTMIVGLVTEIAIFYFCEFEALPADLPLHQKLLLTGHNRARPIVMSALAAILTLLPLALAFGAGTAMQQPLAIAIIAGLIAAVPLVLLVMPVLFAVVKSGTTAAARA</sequence>
<keyword evidence="1" id="KW-1133">Transmembrane helix</keyword>
<feature type="transmembrane region" description="Helical" evidence="1">
    <location>
        <begin position="876"/>
        <end position="896"/>
    </location>
</feature>
<dbReference type="InterPro" id="IPR027463">
    <property type="entry name" value="AcrB_DN_DC_subdom"/>
</dbReference>
<dbReference type="Gene3D" id="3.30.70.1320">
    <property type="entry name" value="Multidrug efflux transporter AcrB pore domain like"/>
    <property type="match status" value="1"/>
</dbReference>
<feature type="transmembrane region" description="Helical" evidence="1">
    <location>
        <begin position="335"/>
        <end position="351"/>
    </location>
</feature>
<feature type="transmembrane region" description="Helical" evidence="1">
    <location>
        <begin position="384"/>
        <end position="405"/>
    </location>
</feature>
<dbReference type="Pfam" id="PF00873">
    <property type="entry name" value="ACR_tran"/>
    <property type="match status" value="1"/>
</dbReference>
<dbReference type="PRINTS" id="PR00702">
    <property type="entry name" value="ACRIFLAVINRP"/>
</dbReference>
<keyword evidence="1" id="KW-0472">Membrane</keyword>
<dbReference type="SUPFAM" id="SSF82866">
    <property type="entry name" value="Multidrug efflux transporter AcrB transmembrane domain"/>
    <property type="match status" value="2"/>
</dbReference>
<keyword evidence="3" id="KW-1185">Reference proteome</keyword>
<dbReference type="Gene3D" id="3.30.70.1430">
    <property type="entry name" value="Multidrug efflux transporter AcrB pore domain"/>
    <property type="match status" value="2"/>
</dbReference>
<feature type="transmembrane region" description="Helical" evidence="1">
    <location>
        <begin position="978"/>
        <end position="1004"/>
    </location>
</feature>
<proteinExistence type="predicted"/>
<dbReference type="PANTHER" id="PTHR32063:SF0">
    <property type="entry name" value="SWARMING MOTILITY PROTEIN SWRC"/>
    <property type="match status" value="1"/>
</dbReference>
<protein>
    <submittedName>
        <fullName evidence="2">Efflux RND transporter permease subunit</fullName>
    </submittedName>
</protein>
<dbReference type="Gene3D" id="3.30.2090.10">
    <property type="entry name" value="Multidrug efflux transporter AcrB TolC docking domain, DN and DC subdomains"/>
    <property type="match status" value="2"/>
</dbReference>
<dbReference type="SUPFAM" id="SSF82714">
    <property type="entry name" value="Multidrug efflux transporter AcrB TolC docking domain, DN and DC subdomains"/>
    <property type="match status" value="2"/>
</dbReference>
<dbReference type="PANTHER" id="PTHR32063">
    <property type="match status" value="1"/>
</dbReference>
<dbReference type="Proteomes" id="UP001595904">
    <property type="component" value="Unassembled WGS sequence"/>
</dbReference>
<feature type="transmembrane region" description="Helical" evidence="1">
    <location>
        <begin position="466"/>
        <end position="485"/>
    </location>
</feature>
<name>A0ABV8SPL5_9GAMM</name>
<dbReference type="SUPFAM" id="SSF82693">
    <property type="entry name" value="Multidrug efflux transporter AcrB pore domain, PN1, PN2, PC1 and PC2 subdomains"/>
    <property type="match status" value="3"/>
</dbReference>
<feature type="transmembrane region" description="Helical" evidence="1">
    <location>
        <begin position="520"/>
        <end position="539"/>
    </location>
</feature>
<evidence type="ECO:0000313" key="2">
    <source>
        <dbReference type="EMBL" id="MFC4308498.1"/>
    </source>
</evidence>
<feature type="transmembrane region" description="Helical" evidence="1">
    <location>
        <begin position="902"/>
        <end position="929"/>
    </location>
</feature>
<reference evidence="3" key="1">
    <citation type="journal article" date="2019" name="Int. J. Syst. Evol. Microbiol.">
        <title>The Global Catalogue of Microorganisms (GCM) 10K type strain sequencing project: providing services to taxonomists for standard genome sequencing and annotation.</title>
        <authorList>
            <consortium name="The Broad Institute Genomics Platform"/>
            <consortium name="The Broad Institute Genome Sequencing Center for Infectious Disease"/>
            <person name="Wu L."/>
            <person name="Ma J."/>
        </authorList>
    </citation>
    <scope>NUCLEOTIDE SEQUENCE [LARGE SCALE GENOMIC DNA]</scope>
    <source>
        <strain evidence="3">CGMCC 1.10759</strain>
    </source>
</reference>
<feature type="transmembrane region" description="Helical" evidence="1">
    <location>
        <begin position="845"/>
        <end position="869"/>
    </location>
</feature>
<comment type="caution">
    <text evidence="2">The sequence shown here is derived from an EMBL/GenBank/DDBJ whole genome shotgun (WGS) entry which is preliminary data.</text>
</comment>
<evidence type="ECO:0000256" key="1">
    <source>
        <dbReference type="SAM" id="Phobius"/>
    </source>
</evidence>
<dbReference type="Gene3D" id="3.30.70.1440">
    <property type="entry name" value="Multidrug efflux transporter AcrB pore domain"/>
    <property type="match status" value="1"/>
</dbReference>
<dbReference type="RefSeq" id="WP_380595589.1">
    <property type="nucleotide sequence ID" value="NZ_JBHSDU010000002.1"/>
</dbReference>
<dbReference type="Gene3D" id="1.20.1640.10">
    <property type="entry name" value="Multidrug efflux transporter AcrB transmembrane domain"/>
    <property type="match status" value="2"/>
</dbReference>
<keyword evidence="1" id="KW-0812">Transmembrane</keyword>
<dbReference type="InterPro" id="IPR001036">
    <property type="entry name" value="Acrflvin-R"/>
</dbReference>
<accession>A0ABV8SPL5</accession>
<evidence type="ECO:0000313" key="3">
    <source>
        <dbReference type="Proteomes" id="UP001595904"/>
    </source>
</evidence>
<organism evidence="2 3">
    <name type="scientific">Steroidobacter flavus</name>
    <dbReference type="NCBI Taxonomy" id="1842136"/>
    <lineage>
        <taxon>Bacteria</taxon>
        <taxon>Pseudomonadati</taxon>
        <taxon>Pseudomonadota</taxon>
        <taxon>Gammaproteobacteria</taxon>
        <taxon>Steroidobacterales</taxon>
        <taxon>Steroidobacteraceae</taxon>
        <taxon>Steroidobacter</taxon>
    </lineage>
</organism>
<feature type="transmembrane region" description="Helical" evidence="1">
    <location>
        <begin position="358"/>
        <end position="378"/>
    </location>
</feature>
<gene>
    <name evidence="2" type="ORF">ACFPN2_05330</name>
</gene>
<feature type="transmembrane region" description="Helical" evidence="1">
    <location>
        <begin position="440"/>
        <end position="460"/>
    </location>
</feature>
<feature type="transmembrane region" description="Helical" evidence="1">
    <location>
        <begin position="950"/>
        <end position="972"/>
    </location>
</feature>